<dbReference type="InterPro" id="IPR006652">
    <property type="entry name" value="Kelch_1"/>
</dbReference>
<evidence type="ECO:0000256" key="2">
    <source>
        <dbReference type="ARBA" id="ARBA00022737"/>
    </source>
</evidence>
<dbReference type="Proteomes" id="UP000228934">
    <property type="component" value="Unassembled WGS sequence"/>
</dbReference>
<accession>A0A2G9RVK2</accession>
<dbReference type="EMBL" id="KV932113">
    <property type="protein sequence ID" value="PIO31251.1"/>
    <property type="molecule type" value="Genomic_DNA"/>
</dbReference>
<dbReference type="AlphaFoldDB" id="A0A2G9RVK2"/>
<dbReference type="Pfam" id="PF01344">
    <property type="entry name" value="Kelch_1"/>
    <property type="match status" value="3"/>
</dbReference>
<dbReference type="OrthoDB" id="191037at2759"/>
<dbReference type="PANTHER" id="PTHR46344">
    <property type="entry name" value="OS02G0202900 PROTEIN"/>
    <property type="match status" value="1"/>
</dbReference>
<organism evidence="3 4">
    <name type="scientific">Aquarana catesbeiana</name>
    <name type="common">American bullfrog</name>
    <name type="synonym">Rana catesbeiana</name>
    <dbReference type="NCBI Taxonomy" id="8400"/>
    <lineage>
        <taxon>Eukaryota</taxon>
        <taxon>Metazoa</taxon>
        <taxon>Chordata</taxon>
        <taxon>Craniata</taxon>
        <taxon>Vertebrata</taxon>
        <taxon>Euteleostomi</taxon>
        <taxon>Amphibia</taxon>
        <taxon>Batrachia</taxon>
        <taxon>Anura</taxon>
        <taxon>Neobatrachia</taxon>
        <taxon>Ranoidea</taxon>
        <taxon>Ranidae</taxon>
        <taxon>Aquarana</taxon>
    </lineage>
</organism>
<dbReference type="PANTHER" id="PTHR46344:SF27">
    <property type="entry name" value="KELCH REPEAT SUPERFAMILY PROTEIN"/>
    <property type="match status" value="1"/>
</dbReference>
<keyword evidence="2" id="KW-0677">Repeat</keyword>
<evidence type="ECO:0000313" key="3">
    <source>
        <dbReference type="EMBL" id="PIO31251.1"/>
    </source>
</evidence>
<keyword evidence="4" id="KW-1185">Reference proteome</keyword>
<dbReference type="SMART" id="SM00612">
    <property type="entry name" value="Kelch"/>
    <property type="match status" value="3"/>
</dbReference>
<dbReference type="SUPFAM" id="SSF117281">
    <property type="entry name" value="Kelch motif"/>
    <property type="match status" value="1"/>
</dbReference>
<evidence type="ECO:0000313" key="4">
    <source>
        <dbReference type="Proteomes" id="UP000228934"/>
    </source>
</evidence>
<proteinExistence type="predicted"/>
<sequence>MPFNITFIMFVQIYICGGYTGEEFLFTAEVYNKDTDQWSMIAPMLSRRSGVGVIAYGDLVYAVGGSDGVTRLHSAEAYNPANNSWTEIASMFSPRTNFGIEVLEDLLYVTGGFNGFRTTFEAEYYDRKTNEWYGVHNMNIHRSALDCCILPGLPNIRDYAASRDTFYREGVRRALSDSSL</sequence>
<protein>
    <recommendedName>
        <fullName evidence="5">Kelch-like protein 10</fullName>
    </recommendedName>
</protein>
<dbReference type="Gene3D" id="2.120.10.80">
    <property type="entry name" value="Kelch-type beta propeller"/>
    <property type="match status" value="1"/>
</dbReference>
<evidence type="ECO:0008006" key="5">
    <source>
        <dbReference type="Google" id="ProtNLM"/>
    </source>
</evidence>
<gene>
    <name evidence="3" type="ORF">AB205_0100530</name>
</gene>
<dbReference type="InterPro" id="IPR015915">
    <property type="entry name" value="Kelch-typ_b-propeller"/>
</dbReference>
<evidence type="ECO:0000256" key="1">
    <source>
        <dbReference type="ARBA" id="ARBA00022441"/>
    </source>
</evidence>
<keyword evidence="1" id="KW-0880">Kelch repeat</keyword>
<reference evidence="4" key="1">
    <citation type="journal article" date="2017" name="Nat. Commun.">
        <title>The North American bullfrog draft genome provides insight into hormonal regulation of long noncoding RNA.</title>
        <authorList>
            <person name="Hammond S.A."/>
            <person name="Warren R.L."/>
            <person name="Vandervalk B.P."/>
            <person name="Kucuk E."/>
            <person name="Khan H."/>
            <person name="Gibb E.A."/>
            <person name="Pandoh P."/>
            <person name="Kirk H."/>
            <person name="Zhao Y."/>
            <person name="Jones M."/>
            <person name="Mungall A.J."/>
            <person name="Coope R."/>
            <person name="Pleasance S."/>
            <person name="Moore R.A."/>
            <person name="Holt R.A."/>
            <person name="Round J.M."/>
            <person name="Ohora S."/>
            <person name="Walle B.V."/>
            <person name="Veldhoen N."/>
            <person name="Helbing C.C."/>
            <person name="Birol I."/>
        </authorList>
    </citation>
    <scope>NUCLEOTIDE SEQUENCE [LARGE SCALE GENOMIC DNA]</scope>
</reference>
<name>A0A2G9RVK2_AQUCT</name>